<dbReference type="RefSeq" id="XP_015699413.1">
    <property type="nucleotide sequence ID" value="XM_015845187.1"/>
</dbReference>
<feature type="region of interest" description="Disordered" evidence="1">
    <location>
        <begin position="1"/>
        <end position="35"/>
    </location>
</feature>
<keyword evidence="3" id="KW-1185">Reference proteome</keyword>
<evidence type="ECO:0000256" key="1">
    <source>
        <dbReference type="SAM" id="MobiDB-lite"/>
    </source>
</evidence>
<protein>
    <submittedName>
        <fullName evidence="2">Uncharacterized protein</fullName>
    </submittedName>
</protein>
<gene>
    <name evidence="2" type="ORF">PAAG_04163</name>
</gene>
<dbReference type="HOGENOM" id="CLU_2961416_0_0_1"/>
<proteinExistence type="predicted"/>
<dbReference type="KEGG" id="pbl:PAAG_04163"/>
<accession>C1H069</accession>
<evidence type="ECO:0000313" key="3">
    <source>
        <dbReference type="Proteomes" id="UP000002059"/>
    </source>
</evidence>
<evidence type="ECO:0000313" key="2">
    <source>
        <dbReference type="EMBL" id="EEH33110.2"/>
    </source>
</evidence>
<name>C1H069_PARBA</name>
<sequence length="59" mass="6518">MSRKSKIGSDGAAVEPPEVRTRVKKPNRQPSEETGLCVQCTEDISQSMAVAHPRRPHAY</sequence>
<dbReference type="VEuPathDB" id="FungiDB:PAAG_04163"/>
<dbReference type="Proteomes" id="UP000002059">
    <property type="component" value="Partially assembled WGS sequence"/>
</dbReference>
<dbReference type="EMBL" id="KN294001">
    <property type="protein sequence ID" value="EEH33110.2"/>
    <property type="molecule type" value="Genomic_DNA"/>
</dbReference>
<dbReference type="GeneID" id="9097202"/>
<reference evidence="2 3" key="1">
    <citation type="journal article" date="2011" name="PLoS Genet.">
        <title>Comparative genomic analysis of human fungal pathogens causing paracoccidioidomycosis.</title>
        <authorList>
            <person name="Desjardins C.A."/>
            <person name="Champion M.D."/>
            <person name="Holder J.W."/>
            <person name="Muszewska A."/>
            <person name="Goldberg J."/>
            <person name="Bailao A.M."/>
            <person name="Brigido M.M."/>
            <person name="Ferreira M.E."/>
            <person name="Garcia A.M."/>
            <person name="Grynberg M."/>
            <person name="Gujja S."/>
            <person name="Heiman D.I."/>
            <person name="Henn M.R."/>
            <person name="Kodira C.D."/>
            <person name="Leon-Narvaez H."/>
            <person name="Longo L.V."/>
            <person name="Ma L.J."/>
            <person name="Malavazi I."/>
            <person name="Matsuo A.L."/>
            <person name="Morais F.V."/>
            <person name="Pereira M."/>
            <person name="Rodriguez-Brito S."/>
            <person name="Sakthikumar S."/>
            <person name="Salem-Izacc S.M."/>
            <person name="Sykes S.M."/>
            <person name="Teixeira M.M."/>
            <person name="Vallejo M.C."/>
            <person name="Walter M.E."/>
            <person name="Yandava C."/>
            <person name="Young S."/>
            <person name="Zeng Q."/>
            <person name="Zucker J."/>
            <person name="Felipe M.S."/>
            <person name="Goldman G.H."/>
            <person name="Haas B.J."/>
            <person name="McEwen J.G."/>
            <person name="Nino-Vega G."/>
            <person name="Puccia R."/>
            <person name="San-Blas G."/>
            <person name="Soares C.M."/>
            <person name="Birren B.W."/>
            <person name="Cuomo C.A."/>
        </authorList>
    </citation>
    <scope>NUCLEOTIDE SEQUENCE [LARGE SCALE GENOMIC DNA]</scope>
    <source>
        <strain evidence="3">ATCC MYA-826 / Pb01</strain>
    </source>
</reference>
<dbReference type="AlphaFoldDB" id="C1H069"/>
<organism evidence="2 3">
    <name type="scientific">Paracoccidioides lutzii (strain ATCC MYA-826 / Pb01)</name>
    <name type="common">Paracoccidioides brasiliensis</name>
    <dbReference type="NCBI Taxonomy" id="502779"/>
    <lineage>
        <taxon>Eukaryota</taxon>
        <taxon>Fungi</taxon>
        <taxon>Dikarya</taxon>
        <taxon>Ascomycota</taxon>
        <taxon>Pezizomycotina</taxon>
        <taxon>Eurotiomycetes</taxon>
        <taxon>Eurotiomycetidae</taxon>
        <taxon>Onygenales</taxon>
        <taxon>Ajellomycetaceae</taxon>
        <taxon>Paracoccidioides</taxon>
    </lineage>
</organism>